<dbReference type="InterPro" id="IPR036188">
    <property type="entry name" value="FAD/NAD-bd_sf"/>
</dbReference>
<name>A0A2T2WEG8_9FIRM</name>
<dbReference type="NCBIfam" id="TIGR00562">
    <property type="entry name" value="proto_IX_ox"/>
    <property type="match status" value="1"/>
</dbReference>
<dbReference type="InterPro" id="IPR050464">
    <property type="entry name" value="Zeta_carotene_desat/Oxidored"/>
</dbReference>
<keyword evidence="7 11" id="KW-0285">Flavoprotein</keyword>
<evidence type="ECO:0000256" key="6">
    <source>
        <dbReference type="ARBA" id="ARBA00019046"/>
    </source>
</evidence>
<dbReference type="UniPathway" id="UPA00252"/>
<keyword evidence="9 11" id="KW-0560">Oxidoreductase</keyword>
<evidence type="ECO:0000256" key="3">
    <source>
        <dbReference type="ARBA" id="ARBA00004744"/>
    </source>
</evidence>
<dbReference type="GO" id="GO:0006783">
    <property type="term" value="P:heme biosynthetic process"/>
    <property type="evidence" value="ECO:0007669"/>
    <property type="project" value="UniProtKB-UniRule"/>
</dbReference>
<comment type="caution">
    <text evidence="13">The sequence shown here is derived from an EMBL/GenBank/DDBJ whole genome shotgun (WGS) entry which is preliminary data.</text>
</comment>
<dbReference type="AlphaFoldDB" id="A0A2T2WEG8"/>
<dbReference type="EC" id="1.3.3.15" evidence="5 11"/>
<reference evidence="13 14" key="1">
    <citation type="journal article" date="2014" name="BMC Genomics">
        <title>Comparison of environmental and isolate Sulfobacillus genomes reveals diverse carbon, sulfur, nitrogen, and hydrogen metabolisms.</title>
        <authorList>
            <person name="Justice N.B."/>
            <person name="Norman A."/>
            <person name="Brown C.T."/>
            <person name="Singh A."/>
            <person name="Thomas B.C."/>
            <person name="Banfield J.F."/>
        </authorList>
    </citation>
    <scope>NUCLEOTIDE SEQUENCE [LARGE SCALE GENOMIC DNA]</scope>
    <source>
        <strain evidence="13">AMDSBA3</strain>
    </source>
</reference>
<proteinExistence type="inferred from homology"/>
<comment type="similarity">
    <text evidence="4 11">Belongs to the protoporphyrinogen/coproporphyrinogen oxidase family. Coproporphyrinogen III oxidase subfamily.</text>
</comment>
<dbReference type="InterPro" id="IPR004572">
    <property type="entry name" value="Protoporphyrinogen_oxidase"/>
</dbReference>
<gene>
    <name evidence="13" type="primary">hemG</name>
    <name evidence="13" type="ORF">C7B45_14095</name>
</gene>
<evidence type="ECO:0000313" key="13">
    <source>
        <dbReference type="EMBL" id="PSR20642.1"/>
    </source>
</evidence>
<evidence type="ECO:0000256" key="5">
    <source>
        <dbReference type="ARBA" id="ARBA00012402"/>
    </source>
</evidence>
<dbReference type="InterPro" id="IPR002937">
    <property type="entry name" value="Amino_oxidase"/>
</dbReference>
<evidence type="ECO:0000313" key="14">
    <source>
        <dbReference type="Proteomes" id="UP000241848"/>
    </source>
</evidence>
<evidence type="ECO:0000256" key="1">
    <source>
        <dbReference type="ARBA" id="ARBA00001755"/>
    </source>
</evidence>
<evidence type="ECO:0000256" key="8">
    <source>
        <dbReference type="ARBA" id="ARBA00022827"/>
    </source>
</evidence>
<keyword evidence="8 11" id="KW-0274">FAD</keyword>
<comment type="cofactor">
    <cofactor evidence="2 11">
        <name>FAD</name>
        <dbReference type="ChEBI" id="CHEBI:57692"/>
    </cofactor>
</comment>
<dbReference type="SUPFAM" id="SSF54373">
    <property type="entry name" value="FAD-linked reductases, C-terminal domain"/>
    <property type="match status" value="1"/>
</dbReference>
<dbReference type="PANTHER" id="PTHR42923:SF3">
    <property type="entry name" value="PROTOPORPHYRINOGEN OXIDASE"/>
    <property type="match status" value="1"/>
</dbReference>
<feature type="domain" description="Amine oxidase" evidence="12">
    <location>
        <begin position="12"/>
        <end position="459"/>
    </location>
</feature>
<protein>
    <recommendedName>
        <fullName evidence="6 11">Coproporphyrinogen III oxidase</fullName>
        <ecNumber evidence="5 11">1.3.3.15</ecNumber>
    </recommendedName>
</protein>
<dbReference type="Pfam" id="PF01593">
    <property type="entry name" value="Amino_oxidase"/>
    <property type="match status" value="1"/>
</dbReference>
<organism evidence="13 14">
    <name type="scientific">Sulfobacillus acidophilus</name>
    <dbReference type="NCBI Taxonomy" id="53633"/>
    <lineage>
        <taxon>Bacteria</taxon>
        <taxon>Bacillati</taxon>
        <taxon>Bacillota</taxon>
        <taxon>Clostridia</taxon>
        <taxon>Eubacteriales</taxon>
        <taxon>Clostridiales Family XVII. Incertae Sedis</taxon>
        <taxon>Sulfobacillus</taxon>
    </lineage>
</organism>
<evidence type="ECO:0000256" key="11">
    <source>
        <dbReference type="RuleBase" id="RU364052"/>
    </source>
</evidence>
<accession>A0A2T2WEG8</accession>
<dbReference type="SUPFAM" id="SSF51905">
    <property type="entry name" value="FAD/NAD(P)-binding domain"/>
    <property type="match status" value="1"/>
</dbReference>
<evidence type="ECO:0000256" key="10">
    <source>
        <dbReference type="ARBA" id="ARBA00023133"/>
    </source>
</evidence>
<sequence length="471" mass="52310">MRRHVAVIGGGISGLAASYRLMQETDESVRISLFESSERLGGVIATDTTHGVVLEAGPDSVLRRKPEFMDLVTELGLASSVIGPNPKARGSYIFHQGHFHDIPRGVQAGIPTRLDSLWSTELLSLGEKVRVWEDLVRPRVKWPEDVAVGDILRQRLGSGYVARIAAPLMSGIYAGDIDQLSAAVTAPQLLAFQARGKSVIRQAKAFWRETPPSPQGLFITLAQGMQTLIDALTRAISERVTLYRRAPVYGITANADGYELFMADGRRVAVTDVVMAVPAYQASALLTFCDEKTRRLLAGIGYADLAVVGAVYRPQAFGRPLDRTGFLVPRGEGLEMTAATWVASKWNYHDYDDEKGVPIRAFFGRTDRRDLLQRSDEEILTIFRQEMGYIMGVTDEPLYERVFRIPAGMPQFRVGHRERMRQLRAEIARWPGLKIVGPYIDGVGVPDCLRHANQAVRELMRSWSQTLSITT</sequence>
<dbReference type="Gene3D" id="3.90.660.20">
    <property type="entry name" value="Protoporphyrinogen oxidase, mitochondrial, domain 2"/>
    <property type="match status" value="1"/>
</dbReference>
<dbReference type="EMBL" id="PXYV01000055">
    <property type="protein sequence ID" value="PSR20642.1"/>
    <property type="molecule type" value="Genomic_DNA"/>
</dbReference>
<dbReference type="Gene3D" id="3.50.50.60">
    <property type="entry name" value="FAD/NAD(P)-binding domain"/>
    <property type="match status" value="1"/>
</dbReference>
<evidence type="ECO:0000256" key="2">
    <source>
        <dbReference type="ARBA" id="ARBA00001974"/>
    </source>
</evidence>
<keyword evidence="11" id="KW-0963">Cytoplasm</keyword>
<dbReference type="GO" id="GO:0004729">
    <property type="term" value="F:oxygen-dependent protoporphyrinogen oxidase activity"/>
    <property type="evidence" value="ECO:0007669"/>
    <property type="project" value="UniProtKB-UniRule"/>
</dbReference>
<comment type="pathway">
    <text evidence="3 11">Porphyrin-containing compound metabolism; protoheme biosynthesis.</text>
</comment>
<evidence type="ECO:0000259" key="12">
    <source>
        <dbReference type="Pfam" id="PF01593"/>
    </source>
</evidence>
<comment type="subcellular location">
    <subcellularLocation>
        <location evidence="11">Cytoplasm</location>
    </subcellularLocation>
</comment>
<dbReference type="Gene3D" id="1.10.3110.10">
    <property type="entry name" value="protoporphyrinogen ix oxidase, domain 3"/>
    <property type="match status" value="1"/>
</dbReference>
<evidence type="ECO:0000256" key="7">
    <source>
        <dbReference type="ARBA" id="ARBA00022630"/>
    </source>
</evidence>
<comment type="catalytic activity">
    <reaction evidence="1">
        <text>coproporphyrinogen III + 3 O2 = coproporphyrin III + 3 H2O2</text>
        <dbReference type="Rhea" id="RHEA:43436"/>
        <dbReference type="ChEBI" id="CHEBI:15379"/>
        <dbReference type="ChEBI" id="CHEBI:16240"/>
        <dbReference type="ChEBI" id="CHEBI:57309"/>
        <dbReference type="ChEBI" id="CHEBI:131725"/>
        <dbReference type="EC" id="1.3.3.15"/>
    </reaction>
    <physiologicalReaction direction="left-to-right" evidence="1">
        <dbReference type="Rhea" id="RHEA:43437"/>
    </physiologicalReaction>
</comment>
<evidence type="ECO:0000256" key="4">
    <source>
        <dbReference type="ARBA" id="ARBA00008310"/>
    </source>
</evidence>
<dbReference type="Proteomes" id="UP000241848">
    <property type="component" value="Unassembled WGS sequence"/>
</dbReference>
<comment type="function">
    <text evidence="11">Involved in coproporphyrin-dependent heme b biosynthesis. Catalyzes the oxidation of coproporphyrinogen III to coproporphyrin III.</text>
</comment>
<evidence type="ECO:0000256" key="9">
    <source>
        <dbReference type="ARBA" id="ARBA00023002"/>
    </source>
</evidence>
<dbReference type="GO" id="GO:0005737">
    <property type="term" value="C:cytoplasm"/>
    <property type="evidence" value="ECO:0007669"/>
    <property type="project" value="UniProtKB-SubCell"/>
</dbReference>
<dbReference type="PANTHER" id="PTHR42923">
    <property type="entry name" value="PROTOPORPHYRINOGEN OXIDASE"/>
    <property type="match status" value="1"/>
</dbReference>
<keyword evidence="10 11" id="KW-0350">Heme biosynthesis</keyword>